<evidence type="ECO:0000313" key="1">
    <source>
        <dbReference type="EMBL" id="CAK1593558.1"/>
    </source>
</evidence>
<proteinExistence type="predicted"/>
<accession>A0AAV1LDZ6</accession>
<reference evidence="1 2" key="1">
    <citation type="submission" date="2023-11" db="EMBL/GenBank/DDBJ databases">
        <authorList>
            <person name="Hedman E."/>
            <person name="Englund M."/>
            <person name="Stromberg M."/>
            <person name="Nyberg Akerstrom W."/>
            <person name="Nylinder S."/>
            <person name="Jareborg N."/>
            <person name="Kallberg Y."/>
            <person name="Kronander E."/>
        </authorList>
    </citation>
    <scope>NUCLEOTIDE SEQUENCE [LARGE SCALE GENOMIC DNA]</scope>
</reference>
<dbReference type="AlphaFoldDB" id="A0AAV1LDZ6"/>
<keyword evidence="2" id="KW-1185">Reference proteome</keyword>
<protein>
    <submittedName>
        <fullName evidence="1">Uncharacterized protein</fullName>
    </submittedName>
</protein>
<name>A0AAV1LDZ6_9NEOP</name>
<comment type="caution">
    <text evidence="1">The sequence shown here is derived from an EMBL/GenBank/DDBJ whole genome shotgun (WGS) entry which is preliminary data.</text>
</comment>
<sequence>MISCYPRQSCKDVVVSVVRAAIGRLVRDATSCCSNAPSWSLPSTAAAAGTVPSGATSSGSTSVWCGRRITVQRCVRRRWRGCRWRVCAPALRPAATPPGHTSVKPTVAHV</sequence>
<evidence type="ECO:0000313" key="2">
    <source>
        <dbReference type="Proteomes" id="UP001314205"/>
    </source>
</evidence>
<dbReference type="Proteomes" id="UP001314205">
    <property type="component" value="Unassembled WGS sequence"/>
</dbReference>
<gene>
    <name evidence="1" type="ORF">PARMNEM_LOCUS13320</name>
</gene>
<dbReference type="EMBL" id="CAVLGL010000088">
    <property type="protein sequence ID" value="CAK1593558.1"/>
    <property type="molecule type" value="Genomic_DNA"/>
</dbReference>
<organism evidence="1 2">
    <name type="scientific">Parnassius mnemosyne</name>
    <name type="common">clouded apollo</name>
    <dbReference type="NCBI Taxonomy" id="213953"/>
    <lineage>
        <taxon>Eukaryota</taxon>
        <taxon>Metazoa</taxon>
        <taxon>Ecdysozoa</taxon>
        <taxon>Arthropoda</taxon>
        <taxon>Hexapoda</taxon>
        <taxon>Insecta</taxon>
        <taxon>Pterygota</taxon>
        <taxon>Neoptera</taxon>
        <taxon>Endopterygota</taxon>
        <taxon>Lepidoptera</taxon>
        <taxon>Glossata</taxon>
        <taxon>Ditrysia</taxon>
        <taxon>Papilionoidea</taxon>
        <taxon>Papilionidae</taxon>
        <taxon>Parnassiinae</taxon>
        <taxon>Parnassini</taxon>
        <taxon>Parnassius</taxon>
        <taxon>Driopa</taxon>
    </lineage>
</organism>